<accession>A0A1V9FYN8</accession>
<dbReference type="RefSeq" id="WP_081147742.1">
    <property type="nucleotide sequence ID" value="NZ_LVYD01000045.1"/>
</dbReference>
<dbReference type="STRING" id="1703345.A3860_24365"/>
<proteinExistence type="predicted"/>
<organism evidence="1 2">
    <name type="scientific">Niastella vici</name>
    <dbReference type="NCBI Taxonomy" id="1703345"/>
    <lineage>
        <taxon>Bacteria</taxon>
        <taxon>Pseudomonadati</taxon>
        <taxon>Bacteroidota</taxon>
        <taxon>Chitinophagia</taxon>
        <taxon>Chitinophagales</taxon>
        <taxon>Chitinophagaceae</taxon>
        <taxon>Niastella</taxon>
    </lineage>
</organism>
<reference evidence="1 2" key="1">
    <citation type="submission" date="2016-03" db="EMBL/GenBank/DDBJ databases">
        <title>Niastella vici sp. nov., isolated from farmland soil.</title>
        <authorList>
            <person name="Chen L."/>
            <person name="Wang D."/>
            <person name="Yang S."/>
            <person name="Wang G."/>
        </authorList>
    </citation>
    <scope>NUCLEOTIDE SEQUENCE [LARGE SCALE GENOMIC DNA]</scope>
    <source>
        <strain evidence="1 2">DJ57</strain>
    </source>
</reference>
<dbReference type="AlphaFoldDB" id="A0A1V9FYN8"/>
<dbReference type="Proteomes" id="UP000192796">
    <property type="component" value="Unassembled WGS sequence"/>
</dbReference>
<dbReference type="EMBL" id="LVYD01000045">
    <property type="protein sequence ID" value="OQP63479.1"/>
    <property type="molecule type" value="Genomic_DNA"/>
</dbReference>
<keyword evidence="2" id="KW-1185">Reference proteome</keyword>
<gene>
    <name evidence="1" type="ORF">A3860_24365</name>
</gene>
<evidence type="ECO:0000313" key="1">
    <source>
        <dbReference type="EMBL" id="OQP63479.1"/>
    </source>
</evidence>
<dbReference type="OrthoDB" id="9811121at2"/>
<evidence type="ECO:0000313" key="2">
    <source>
        <dbReference type="Proteomes" id="UP000192796"/>
    </source>
</evidence>
<name>A0A1V9FYN8_9BACT</name>
<sequence>MKIALASPTFPASIADGLASIEQLSKKAALQEAAIICFPDIDPGKATGLLAKRFKNELFF</sequence>
<comment type="caution">
    <text evidence="1">The sequence shown here is derived from an EMBL/GenBank/DDBJ whole genome shotgun (WGS) entry which is preliminary data.</text>
</comment>
<protein>
    <submittedName>
        <fullName evidence="1">Uncharacterized protein</fullName>
    </submittedName>
</protein>